<evidence type="ECO:0000313" key="6">
    <source>
        <dbReference type="EMBL" id="UYP43816.1"/>
    </source>
</evidence>
<dbReference type="Gene3D" id="1.10.287.950">
    <property type="entry name" value="Methyl-accepting chemotaxis protein"/>
    <property type="match status" value="1"/>
</dbReference>
<evidence type="ECO:0000259" key="5">
    <source>
        <dbReference type="PROSITE" id="PS50111"/>
    </source>
</evidence>
<evidence type="ECO:0000256" key="3">
    <source>
        <dbReference type="ARBA" id="ARBA00022729"/>
    </source>
</evidence>
<dbReference type="Gene3D" id="3.10.105.10">
    <property type="entry name" value="Dipeptide-binding Protein, Domain 3"/>
    <property type="match status" value="1"/>
</dbReference>
<organism evidence="6 7">
    <name type="scientific">Candidatus Lokiarchaeum ossiferum</name>
    <dbReference type="NCBI Taxonomy" id="2951803"/>
    <lineage>
        <taxon>Archaea</taxon>
        <taxon>Promethearchaeati</taxon>
        <taxon>Promethearchaeota</taxon>
        <taxon>Promethearchaeia</taxon>
        <taxon>Promethearchaeales</taxon>
        <taxon>Promethearchaeaceae</taxon>
        <taxon>Candidatus Lokiarchaeum</taxon>
    </lineage>
</organism>
<keyword evidence="7" id="KW-1185">Reference proteome</keyword>
<keyword evidence="3" id="KW-0732">Signal</keyword>
<evidence type="ECO:0000256" key="2">
    <source>
        <dbReference type="ARBA" id="ARBA00022448"/>
    </source>
</evidence>
<evidence type="ECO:0000313" key="7">
    <source>
        <dbReference type="Proteomes" id="UP001208689"/>
    </source>
</evidence>
<proteinExistence type="inferred from homology"/>
<dbReference type="InterPro" id="IPR000914">
    <property type="entry name" value="SBP_5_dom"/>
</dbReference>
<dbReference type="InterPro" id="IPR004090">
    <property type="entry name" value="Chemotax_Me-accpt_rcpt"/>
</dbReference>
<dbReference type="PANTHER" id="PTHR30290:SF9">
    <property type="entry name" value="OLIGOPEPTIDE-BINDING PROTEIN APPA"/>
    <property type="match status" value="1"/>
</dbReference>
<dbReference type="InterPro" id="IPR023765">
    <property type="entry name" value="SBP_5_CS"/>
</dbReference>
<dbReference type="CDD" id="cd00995">
    <property type="entry name" value="PBP2_NikA_DppA_OppA_like"/>
    <property type="match status" value="1"/>
</dbReference>
<sequence>MAHQSSEQQNLSFHNQQRIISKIPVQVENTYSAAQNLIKIITDVSTSIIKQLEAIDVVVNGIENYSVLAEEVHSQTESSMTFAHKTVEVAHSGQTATDETMNAIGNISTSVENTRNEIDTLQEKTVNIGNILKNMKDIAQQTKILSINAAIEAARAGDAGYGFAVVADEVGKLAKNSDLAAEEIKTILMDIDVSIKRTLTAMNDSTKKVNDGEQVVKQTGIVFEDIINSVENTLEVFTEINEGLHQQNQNLVQIMRSTEIMDSESKKVLILSDMALSNTENTKSSLTELAKITTQLSVISERTNQFLNQTDVITEKVRLTTHIQRELLTLDPAISNEIEANRILANIHSGLITLNADLTILPGVAKSWYLKEDNLTWVFSLRKNVKFHHGRMVQASDVKFSFERVLSPQLNSPCAWFLYQIEGAEAYHDGRTKSVSGITINNQYQIELKLKSPYSGFLLNLAHPTCSILPREEVLKNHFIGCGSFLLDQIEDRFYLLKCFKDYYGGSAYADEVLVEYNNPNLVDDLIDGKYDFVDLRDSTIIAKLQEKTQHMKIVTSDSISTNFLTFNFNSKNPLIHDKDIRLAINYSIDKATINKELLLGLVDECKGIFPPSMINDLTLQGYRYNVTKARSLVQGKKHLIDGHPLKILIRETDILHKNQNFLVLEQIRQNLKQIGISSQYVEVQSAKYYTRATSQLGDLCFIGWFADTGDMDNYLEPLLNYYNENNFGFYKNEEVMQGIIDAKKMIIPAKRIQKYKEIQKLILADVPWIYLYHTKIISAIRKKGIDNVQYFPTGALKMDNILITDTP</sequence>
<dbReference type="Proteomes" id="UP001208689">
    <property type="component" value="Chromosome"/>
</dbReference>
<dbReference type="InterPro" id="IPR004089">
    <property type="entry name" value="MCPsignal_dom"/>
</dbReference>
<dbReference type="SMART" id="SM00283">
    <property type="entry name" value="MA"/>
    <property type="match status" value="1"/>
</dbReference>
<dbReference type="SUPFAM" id="SSF53850">
    <property type="entry name" value="Periplasmic binding protein-like II"/>
    <property type="match status" value="1"/>
</dbReference>
<dbReference type="PANTHER" id="PTHR30290">
    <property type="entry name" value="PERIPLASMIC BINDING COMPONENT OF ABC TRANSPORTER"/>
    <property type="match status" value="1"/>
</dbReference>
<dbReference type="Pfam" id="PF00015">
    <property type="entry name" value="MCPsignal"/>
    <property type="match status" value="1"/>
</dbReference>
<evidence type="ECO:0000256" key="1">
    <source>
        <dbReference type="ARBA" id="ARBA00005695"/>
    </source>
</evidence>
<dbReference type="EMBL" id="CP104013">
    <property type="protein sequence ID" value="UYP43816.1"/>
    <property type="molecule type" value="Genomic_DNA"/>
</dbReference>
<accession>A0ABY6HMM4</accession>
<keyword evidence="2" id="KW-0813">Transport</keyword>
<dbReference type="InterPro" id="IPR039424">
    <property type="entry name" value="SBP_5"/>
</dbReference>
<gene>
    <name evidence="6" type="ORF">NEF87_000101</name>
</gene>
<dbReference type="PRINTS" id="PR00260">
    <property type="entry name" value="CHEMTRNSDUCR"/>
</dbReference>
<dbReference type="Pfam" id="PF00496">
    <property type="entry name" value="SBP_bac_5"/>
    <property type="match status" value="1"/>
</dbReference>
<evidence type="ECO:0000256" key="4">
    <source>
        <dbReference type="PROSITE-ProRule" id="PRU00284"/>
    </source>
</evidence>
<comment type="similarity">
    <text evidence="1">Belongs to the bacterial solute-binding protein 5 family.</text>
</comment>
<dbReference type="SUPFAM" id="SSF58104">
    <property type="entry name" value="Methyl-accepting chemotaxis protein (MCP) signaling domain"/>
    <property type="match status" value="1"/>
</dbReference>
<reference evidence="6" key="1">
    <citation type="submission" date="2022-09" db="EMBL/GenBank/DDBJ databases">
        <title>Actin cytoskeleton and complex cell architecture in an #Asgard archaeon.</title>
        <authorList>
            <person name="Ponce Toledo R.I."/>
            <person name="Schleper C."/>
            <person name="Rodrigues Oliveira T."/>
            <person name="Wollweber F."/>
            <person name="Xu J."/>
            <person name="Rittmann S."/>
            <person name="Klingl A."/>
            <person name="Pilhofer M."/>
        </authorList>
    </citation>
    <scope>NUCLEOTIDE SEQUENCE</scope>
    <source>
        <strain evidence="6">B-35</strain>
    </source>
</reference>
<dbReference type="Gene3D" id="3.90.76.10">
    <property type="entry name" value="Dipeptide-binding Protein, Domain 1"/>
    <property type="match status" value="1"/>
</dbReference>
<name>A0ABY6HMM4_9ARCH</name>
<dbReference type="Gene3D" id="3.40.190.10">
    <property type="entry name" value="Periplasmic binding protein-like II"/>
    <property type="match status" value="1"/>
</dbReference>
<feature type="domain" description="Methyl-accepting transducer" evidence="5">
    <location>
        <begin position="26"/>
        <end position="262"/>
    </location>
</feature>
<dbReference type="PROSITE" id="PS01040">
    <property type="entry name" value="SBP_BACTERIAL_5"/>
    <property type="match status" value="1"/>
</dbReference>
<keyword evidence="4" id="KW-0807">Transducer</keyword>
<dbReference type="PROSITE" id="PS50111">
    <property type="entry name" value="CHEMOTAXIS_TRANSDUC_2"/>
    <property type="match status" value="1"/>
</dbReference>
<protein>
    <submittedName>
        <fullName evidence="6">HTH-type transcriptional regulator SgrR</fullName>
    </submittedName>
</protein>